<dbReference type="RefSeq" id="WP_238184517.1">
    <property type="nucleotide sequence ID" value="NZ_BPRB01000261.1"/>
</dbReference>
<name>A0ABQ4U735_9HYPH</name>
<organism evidence="4 5">
    <name type="scientific">Methylobacterium trifolii</name>
    <dbReference type="NCBI Taxonomy" id="1003092"/>
    <lineage>
        <taxon>Bacteria</taxon>
        <taxon>Pseudomonadati</taxon>
        <taxon>Pseudomonadota</taxon>
        <taxon>Alphaproteobacteria</taxon>
        <taxon>Hyphomicrobiales</taxon>
        <taxon>Methylobacteriaceae</taxon>
        <taxon>Methylobacterium</taxon>
    </lineage>
</organism>
<gene>
    <name evidence="4" type="primary">maa_2</name>
    <name evidence="4" type="ORF">MPOCJGCO_4093</name>
</gene>
<evidence type="ECO:0000256" key="2">
    <source>
        <dbReference type="ARBA" id="ARBA00022679"/>
    </source>
</evidence>
<dbReference type="EMBL" id="BPRB01000261">
    <property type="protein sequence ID" value="GJE61965.1"/>
    <property type="molecule type" value="Genomic_DNA"/>
</dbReference>
<keyword evidence="2" id="KW-0808">Transferase</keyword>
<evidence type="ECO:0000256" key="3">
    <source>
        <dbReference type="SAM" id="MobiDB-lite"/>
    </source>
</evidence>
<dbReference type="SUPFAM" id="SSF51161">
    <property type="entry name" value="Trimeric LpxA-like enzymes"/>
    <property type="match status" value="1"/>
</dbReference>
<proteinExistence type="inferred from homology"/>
<dbReference type="Proteomes" id="UP001055057">
    <property type="component" value="Unassembled WGS sequence"/>
</dbReference>
<dbReference type="PANTHER" id="PTHR23416">
    <property type="entry name" value="SIALIC ACID SYNTHASE-RELATED"/>
    <property type="match status" value="1"/>
</dbReference>
<accession>A0ABQ4U735</accession>
<dbReference type="Gene3D" id="2.160.10.10">
    <property type="entry name" value="Hexapeptide repeat proteins"/>
    <property type="match status" value="1"/>
</dbReference>
<dbReference type="InterPro" id="IPR051159">
    <property type="entry name" value="Hexapeptide_acetyltransf"/>
</dbReference>
<reference evidence="4" key="2">
    <citation type="submission" date="2021-08" db="EMBL/GenBank/DDBJ databases">
        <authorList>
            <person name="Tani A."/>
            <person name="Ola A."/>
            <person name="Ogura Y."/>
            <person name="Katsura K."/>
            <person name="Hayashi T."/>
        </authorList>
    </citation>
    <scope>NUCLEOTIDE SEQUENCE</scope>
    <source>
        <strain evidence="4">DSM 23632</strain>
    </source>
</reference>
<protein>
    <submittedName>
        <fullName evidence="4">Maltose O-acetyltransferase</fullName>
    </submittedName>
</protein>
<reference evidence="4" key="1">
    <citation type="journal article" date="2021" name="Front. Microbiol.">
        <title>Comprehensive Comparative Genomics and Phenotyping of Methylobacterium Species.</title>
        <authorList>
            <person name="Alessa O."/>
            <person name="Ogura Y."/>
            <person name="Fujitani Y."/>
            <person name="Takami H."/>
            <person name="Hayashi T."/>
            <person name="Sahin N."/>
            <person name="Tani A."/>
        </authorList>
    </citation>
    <scope>NUCLEOTIDE SEQUENCE</scope>
    <source>
        <strain evidence="4">DSM 23632</strain>
    </source>
</reference>
<evidence type="ECO:0000313" key="5">
    <source>
        <dbReference type="Proteomes" id="UP001055057"/>
    </source>
</evidence>
<feature type="region of interest" description="Disordered" evidence="3">
    <location>
        <begin position="1"/>
        <end position="22"/>
    </location>
</feature>
<comment type="caution">
    <text evidence="4">The sequence shown here is derived from an EMBL/GenBank/DDBJ whole genome shotgun (WGS) entry which is preliminary data.</text>
</comment>
<comment type="similarity">
    <text evidence="1">Belongs to the transferase hexapeptide repeat family.</text>
</comment>
<evidence type="ECO:0000256" key="1">
    <source>
        <dbReference type="ARBA" id="ARBA00007274"/>
    </source>
</evidence>
<dbReference type="InterPro" id="IPR011004">
    <property type="entry name" value="Trimer_LpxA-like_sf"/>
</dbReference>
<evidence type="ECO:0000313" key="4">
    <source>
        <dbReference type="EMBL" id="GJE61965.1"/>
    </source>
</evidence>
<keyword evidence="5" id="KW-1185">Reference proteome</keyword>
<dbReference type="PANTHER" id="PTHR23416:SF23">
    <property type="entry name" value="ACETYLTRANSFERASE C18B11.09C-RELATED"/>
    <property type="match status" value="1"/>
</dbReference>
<sequence>MSLKTERRTMPAGGRYDASNTLSQPERQALPAERFMGVGAGANVRPPFDSDYGTDIPLGGGAVLDFGCVILDVVEVRIGALTRTGPGVQILTADHPRDPAQRAAMPEFGRPIAIAAIVRIGADGVVARDVPAGATAVRLQSQGRATL</sequence>